<gene>
    <name evidence="1" type="ORF">DesyoDRAFT_3381</name>
</gene>
<sequence length="31" mass="3651">MNEPIFEEYGETNCLLPALTTTGQIRQRRRI</sequence>
<keyword evidence="2" id="KW-1185">Reference proteome</keyword>
<accession>H5Y5F5</accession>
<organism evidence="1 2">
    <name type="scientific">Desulfosporosinus youngiae DSM 17734</name>
    <dbReference type="NCBI Taxonomy" id="768710"/>
    <lineage>
        <taxon>Bacteria</taxon>
        <taxon>Bacillati</taxon>
        <taxon>Bacillota</taxon>
        <taxon>Clostridia</taxon>
        <taxon>Eubacteriales</taxon>
        <taxon>Desulfitobacteriaceae</taxon>
        <taxon>Desulfosporosinus</taxon>
    </lineage>
</organism>
<evidence type="ECO:0000313" key="2">
    <source>
        <dbReference type="Proteomes" id="UP000005104"/>
    </source>
</evidence>
<name>H5Y5F5_9FIRM</name>
<protein>
    <submittedName>
        <fullName evidence="1">Uncharacterized protein</fullName>
    </submittedName>
</protein>
<evidence type="ECO:0000313" key="1">
    <source>
        <dbReference type="EMBL" id="EHQ90405.1"/>
    </source>
</evidence>
<reference evidence="1 2" key="1">
    <citation type="submission" date="2011-11" db="EMBL/GenBank/DDBJ databases">
        <title>The Noncontiguous Finished genome of Desulfosporosinus youngiae DSM 17734.</title>
        <authorList>
            <consortium name="US DOE Joint Genome Institute (JGI-PGF)"/>
            <person name="Lucas S."/>
            <person name="Han J."/>
            <person name="Lapidus A."/>
            <person name="Cheng J.-F."/>
            <person name="Goodwin L."/>
            <person name="Pitluck S."/>
            <person name="Peters L."/>
            <person name="Ovchinnikova G."/>
            <person name="Lu M."/>
            <person name="Land M.L."/>
            <person name="Hauser L."/>
            <person name="Pester M."/>
            <person name="Spring S."/>
            <person name="Ollivier B."/>
            <person name="Rattei T."/>
            <person name="Klenk H.-P."/>
            <person name="Wagner M."/>
            <person name="Loy A."/>
            <person name="Woyke T.J."/>
        </authorList>
    </citation>
    <scope>NUCLEOTIDE SEQUENCE [LARGE SCALE GENOMIC DNA]</scope>
    <source>
        <strain evidence="1 2">DSM 17734</strain>
    </source>
</reference>
<dbReference type="EMBL" id="CM001441">
    <property type="protein sequence ID" value="EHQ90405.1"/>
    <property type="molecule type" value="Genomic_DNA"/>
</dbReference>
<dbReference type="HOGENOM" id="CLU_3396211_0_0_9"/>
<proteinExistence type="predicted"/>
<dbReference type="Proteomes" id="UP000005104">
    <property type="component" value="Chromosome"/>
</dbReference>
<dbReference type="AlphaFoldDB" id="H5Y5F5"/>